<protein>
    <submittedName>
        <fullName evidence="3">Transmembrane protein 128 isoform B</fullName>
    </submittedName>
</protein>
<feature type="region of interest" description="Disordered" evidence="1">
    <location>
        <begin position="23"/>
        <end position="46"/>
    </location>
</feature>
<dbReference type="Proteomes" id="UP000050525">
    <property type="component" value="Unassembled WGS sequence"/>
</dbReference>
<comment type="caution">
    <text evidence="3">The sequence shown here is derived from an EMBL/GenBank/DDBJ whole genome shotgun (WGS) entry which is preliminary data.</text>
</comment>
<dbReference type="Pfam" id="PF20479">
    <property type="entry name" value="TMEM128"/>
    <property type="match status" value="1"/>
</dbReference>
<organism evidence="3 4">
    <name type="scientific">Alligator mississippiensis</name>
    <name type="common">American alligator</name>
    <dbReference type="NCBI Taxonomy" id="8496"/>
    <lineage>
        <taxon>Eukaryota</taxon>
        <taxon>Metazoa</taxon>
        <taxon>Chordata</taxon>
        <taxon>Craniata</taxon>
        <taxon>Vertebrata</taxon>
        <taxon>Euteleostomi</taxon>
        <taxon>Archelosauria</taxon>
        <taxon>Archosauria</taxon>
        <taxon>Crocodylia</taxon>
        <taxon>Alligatoridae</taxon>
        <taxon>Alligatorinae</taxon>
        <taxon>Alligator</taxon>
    </lineage>
</organism>
<feature type="transmembrane region" description="Helical" evidence="2">
    <location>
        <begin position="96"/>
        <end position="120"/>
    </location>
</feature>
<name>A0A151P9J8_ALLMI</name>
<proteinExistence type="predicted"/>
<dbReference type="InterPro" id="IPR033579">
    <property type="entry name" value="TMEM128"/>
</dbReference>
<gene>
    <name evidence="3" type="primary">TMEM128</name>
    <name evidence="3" type="ORF">Y1Q_0021406</name>
</gene>
<reference evidence="3 4" key="1">
    <citation type="journal article" date="2012" name="Genome Biol.">
        <title>Sequencing three crocodilian genomes to illuminate the evolution of archosaurs and amniotes.</title>
        <authorList>
            <person name="St John J.A."/>
            <person name="Braun E.L."/>
            <person name="Isberg S.R."/>
            <person name="Miles L.G."/>
            <person name="Chong A.Y."/>
            <person name="Gongora J."/>
            <person name="Dalzell P."/>
            <person name="Moran C."/>
            <person name="Bed'hom B."/>
            <person name="Abzhanov A."/>
            <person name="Burgess S.C."/>
            <person name="Cooksey A.M."/>
            <person name="Castoe T.A."/>
            <person name="Crawford N.G."/>
            <person name="Densmore L.D."/>
            <person name="Drew J.C."/>
            <person name="Edwards S.V."/>
            <person name="Faircloth B.C."/>
            <person name="Fujita M.K."/>
            <person name="Greenwold M.J."/>
            <person name="Hoffmann F.G."/>
            <person name="Howard J.M."/>
            <person name="Iguchi T."/>
            <person name="Janes D.E."/>
            <person name="Khan S.Y."/>
            <person name="Kohno S."/>
            <person name="de Koning A.J."/>
            <person name="Lance S.L."/>
            <person name="McCarthy F.M."/>
            <person name="McCormack J.E."/>
            <person name="Merchant M.E."/>
            <person name="Peterson D.G."/>
            <person name="Pollock D.D."/>
            <person name="Pourmand N."/>
            <person name="Raney B.J."/>
            <person name="Roessler K.A."/>
            <person name="Sanford J.R."/>
            <person name="Sawyer R.H."/>
            <person name="Schmidt C.J."/>
            <person name="Triplett E.W."/>
            <person name="Tuberville T.D."/>
            <person name="Venegas-Anaya M."/>
            <person name="Howard J.T."/>
            <person name="Jarvis E.D."/>
            <person name="Guillette L.J.Jr."/>
            <person name="Glenn T.C."/>
            <person name="Green R.E."/>
            <person name="Ray D.A."/>
        </authorList>
    </citation>
    <scope>NUCLEOTIDE SEQUENCE [LARGE SCALE GENOMIC DNA]</scope>
    <source>
        <strain evidence="3">KSC_2009_1</strain>
    </source>
</reference>
<evidence type="ECO:0000313" key="3">
    <source>
        <dbReference type="EMBL" id="KYO45756.1"/>
    </source>
</evidence>
<dbReference type="PANTHER" id="PTHR31134">
    <property type="entry name" value="TRANSMEMBRANE PROTEIN 128"/>
    <property type="match status" value="1"/>
</dbReference>
<dbReference type="AlphaFoldDB" id="A0A151P9J8"/>
<sequence>MEAGPSERDPFLRLRRHLRQEVESGALLQPPQDGGGAAEESTALEKKEKPLPRLNIHSAFWILASIAVTYYFEFFKTVKETIQADRIEDYDAKYPVLIPVTTATFIAAAICFNIALWPVWSIKVSRSLPLQGSN</sequence>
<dbReference type="PANTHER" id="PTHR31134:SF1">
    <property type="entry name" value="TRANSMEMBRANE PROTEIN 128"/>
    <property type="match status" value="1"/>
</dbReference>
<dbReference type="EMBL" id="AKHW03000533">
    <property type="protein sequence ID" value="KYO45756.1"/>
    <property type="molecule type" value="Genomic_DNA"/>
</dbReference>
<feature type="transmembrane region" description="Helical" evidence="2">
    <location>
        <begin position="56"/>
        <end position="75"/>
    </location>
</feature>
<evidence type="ECO:0000313" key="4">
    <source>
        <dbReference type="Proteomes" id="UP000050525"/>
    </source>
</evidence>
<keyword evidence="2" id="KW-1133">Transmembrane helix</keyword>
<evidence type="ECO:0000256" key="2">
    <source>
        <dbReference type="SAM" id="Phobius"/>
    </source>
</evidence>
<accession>A0A151P9J8</accession>
<keyword evidence="2 3" id="KW-0812">Transmembrane</keyword>
<evidence type="ECO:0000256" key="1">
    <source>
        <dbReference type="SAM" id="MobiDB-lite"/>
    </source>
</evidence>
<keyword evidence="4" id="KW-1185">Reference proteome</keyword>
<keyword evidence="2" id="KW-0472">Membrane</keyword>